<evidence type="ECO:0000313" key="3">
    <source>
        <dbReference type="Proteomes" id="UP001430356"/>
    </source>
</evidence>
<protein>
    <submittedName>
        <fullName evidence="2">Uncharacterized protein</fullName>
    </submittedName>
</protein>
<accession>A0AAW0ENL3</accession>
<name>A0AAW0ENL3_9TRYP</name>
<organism evidence="2 3">
    <name type="scientific">Novymonas esmeraldas</name>
    <dbReference type="NCBI Taxonomy" id="1808958"/>
    <lineage>
        <taxon>Eukaryota</taxon>
        <taxon>Discoba</taxon>
        <taxon>Euglenozoa</taxon>
        <taxon>Kinetoplastea</taxon>
        <taxon>Metakinetoplastina</taxon>
        <taxon>Trypanosomatida</taxon>
        <taxon>Trypanosomatidae</taxon>
        <taxon>Novymonas</taxon>
    </lineage>
</organism>
<keyword evidence="3" id="KW-1185">Reference proteome</keyword>
<keyword evidence="1" id="KW-0812">Transmembrane</keyword>
<gene>
    <name evidence="2" type="ORF">NESM_000428000</name>
</gene>
<sequence length="85" mass="9096">MSATHAVTAVDGTGLSAAAVTYIGTIRRSEGNTLLVFAALTLAFILIGTCVFVWLCRSRRIPPHRYGHVRRCTGPAFYTLGEAAV</sequence>
<reference evidence="2 3" key="1">
    <citation type="journal article" date="2021" name="MBio">
        <title>A New Model Trypanosomatid, Novymonas esmeraldas: Genomic Perception of Its 'Candidatus Pandoraea novymonadis' Endosymbiont.</title>
        <authorList>
            <person name="Zakharova A."/>
            <person name="Saura A."/>
            <person name="Butenko A."/>
            <person name="Podesvova L."/>
            <person name="Warmusova S."/>
            <person name="Kostygov A.Y."/>
            <person name="Nenarokova A."/>
            <person name="Lukes J."/>
            <person name="Opperdoes F.R."/>
            <person name="Yurchenko V."/>
        </authorList>
    </citation>
    <scope>NUCLEOTIDE SEQUENCE [LARGE SCALE GENOMIC DNA]</scope>
    <source>
        <strain evidence="2 3">E262AT.01</strain>
    </source>
</reference>
<keyword evidence="1" id="KW-1133">Transmembrane helix</keyword>
<evidence type="ECO:0000256" key="1">
    <source>
        <dbReference type="SAM" id="Phobius"/>
    </source>
</evidence>
<keyword evidence="1" id="KW-0472">Membrane</keyword>
<feature type="transmembrane region" description="Helical" evidence="1">
    <location>
        <begin position="34"/>
        <end position="56"/>
    </location>
</feature>
<comment type="caution">
    <text evidence="2">The sequence shown here is derived from an EMBL/GenBank/DDBJ whole genome shotgun (WGS) entry which is preliminary data.</text>
</comment>
<proteinExistence type="predicted"/>
<dbReference type="AlphaFoldDB" id="A0AAW0ENL3"/>
<dbReference type="Proteomes" id="UP001430356">
    <property type="component" value="Unassembled WGS sequence"/>
</dbReference>
<evidence type="ECO:0000313" key="2">
    <source>
        <dbReference type="EMBL" id="KAK7195052.1"/>
    </source>
</evidence>
<dbReference type="EMBL" id="JAECZO010000046">
    <property type="protein sequence ID" value="KAK7195052.1"/>
    <property type="molecule type" value="Genomic_DNA"/>
</dbReference>